<dbReference type="GO" id="GO:0005743">
    <property type="term" value="C:mitochondrial inner membrane"/>
    <property type="evidence" value="ECO:0007669"/>
    <property type="project" value="UniProtKB-SubCell"/>
</dbReference>
<feature type="transmembrane region" description="Helical" evidence="16">
    <location>
        <begin position="557"/>
        <end position="573"/>
    </location>
</feature>
<keyword evidence="10 16" id="KW-1133">Transmembrane helix</keyword>
<geneLocation type="mitochondrion" evidence="20"/>
<dbReference type="PANTHER" id="PTHR42829">
    <property type="entry name" value="NADH-UBIQUINONE OXIDOREDUCTASE CHAIN 5"/>
    <property type="match status" value="1"/>
</dbReference>
<keyword evidence="4 16" id="KW-0813">Transport</keyword>
<keyword evidence="9" id="KW-0249">Electron transport</keyword>
<dbReference type="GO" id="GO:0042773">
    <property type="term" value="P:ATP synthesis coupled electron transport"/>
    <property type="evidence" value="ECO:0007669"/>
    <property type="project" value="InterPro"/>
</dbReference>
<dbReference type="InterPro" id="IPR010934">
    <property type="entry name" value="NADH_DH_su5_C"/>
</dbReference>
<feature type="transmembrane region" description="Helical" evidence="16">
    <location>
        <begin position="177"/>
        <end position="194"/>
    </location>
</feature>
<evidence type="ECO:0000259" key="19">
    <source>
        <dbReference type="Pfam" id="PF06455"/>
    </source>
</evidence>
<evidence type="ECO:0000256" key="14">
    <source>
        <dbReference type="ARBA" id="ARBA00023136"/>
    </source>
</evidence>
<evidence type="ECO:0000256" key="9">
    <source>
        <dbReference type="ARBA" id="ARBA00022982"/>
    </source>
</evidence>
<comment type="function">
    <text evidence="16">Core subunit of the mitochondrial membrane respiratory chain NADH dehydrogenase (Complex I) which catalyzes electron transfer from NADH through the respiratory chain, using ubiquinone as an electron acceptor. Essential for the catalytic activity and assembly of complex I.</text>
</comment>
<keyword evidence="14 16" id="KW-0472">Membrane</keyword>
<keyword evidence="12 16" id="KW-0830">Ubiquinone</keyword>
<dbReference type="InterPro" id="IPR001750">
    <property type="entry name" value="ND/Mrp_TM"/>
</dbReference>
<evidence type="ECO:0000256" key="12">
    <source>
        <dbReference type="ARBA" id="ARBA00023075"/>
    </source>
</evidence>
<feature type="transmembrane region" description="Helical" evidence="16">
    <location>
        <begin position="501"/>
        <end position="521"/>
    </location>
</feature>
<dbReference type="Pfam" id="PF06455">
    <property type="entry name" value="NADH5_C"/>
    <property type="match status" value="1"/>
</dbReference>
<dbReference type="PRINTS" id="PR01434">
    <property type="entry name" value="NADHDHGNASE5"/>
</dbReference>
<keyword evidence="6 16" id="KW-0812">Transmembrane</keyword>
<evidence type="ECO:0000256" key="3">
    <source>
        <dbReference type="ARBA" id="ARBA00021096"/>
    </source>
</evidence>
<feature type="transmembrane region" description="Helical" evidence="16">
    <location>
        <begin position="460"/>
        <end position="481"/>
    </location>
</feature>
<evidence type="ECO:0000256" key="16">
    <source>
        <dbReference type="RuleBase" id="RU003404"/>
    </source>
</evidence>
<comment type="subcellular location">
    <subcellularLocation>
        <location evidence="1">Mitochondrion inner membrane</location>
        <topology evidence="1">Multi-pass membrane protein</topology>
    </subcellularLocation>
</comment>
<evidence type="ECO:0000256" key="8">
    <source>
        <dbReference type="ARBA" id="ARBA00022967"/>
    </source>
</evidence>
<feature type="domain" description="NADH dehydrogenase subunit 5 C-terminal" evidence="19">
    <location>
        <begin position="394"/>
        <end position="572"/>
    </location>
</feature>
<gene>
    <name evidence="20" type="primary">nad5</name>
</gene>
<evidence type="ECO:0000256" key="10">
    <source>
        <dbReference type="ARBA" id="ARBA00022989"/>
    </source>
</evidence>
<feature type="transmembrane region" description="Helical" evidence="16">
    <location>
        <begin position="141"/>
        <end position="165"/>
    </location>
</feature>
<evidence type="ECO:0000259" key="17">
    <source>
        <dbReference type="Pfam" id="PF00361"/>
    </source>
</evidence>
<dbReference type="EC" id="7.1.1.2" evidence="2 16"/>
<keyword evidence="5" id="KW-0679">Respiratory chain</keyword>
<dbReference type="Pfam" id="PF00662">
    <property type="entry name" value="Proton_antipo_N"/>
    <property type="match status" value="1"/>
</dbReference>
<proteinExistence type="inferred from homology"/>
<feature type="transmembrane region" description="Helical" evidence="16">
    <location>
        <begin position="116"/>
        <end position="134"/>
    </location>
</feature>
<evidence type="ECO:0000259" key="18">
    <source>
        <dbReference type="Pfam" id="PF00662"/>
    </source>
</evidence>
<dbReference type="GO" id="GO:0015990">
    <property type="term" value="P:electron transport coupled proton transport"/>
    <property type="evidence" value="ECO:0007669"/>
    <property type="project" value="TreeGrafter"/>
</dbReference>
<dbReference type="EMBL" id="KF572482">
    <property type="protein sequence ID" value="AGZ63911.1"/>
    <property type="molecule type" value="Genomic_DNA"/>
</dbReference>
<evidence type="ECO:0000256" key="15">
    <source>
        <dbReference type="ARBA" id="ARBA00049551"/>
    </source>
</evidence>
<sequence>MFLNKELSISLMFTFFIFFIFLFSFFFFLFFCYSEVIFFVDWEFFSISGVSVEFSFFLDWISLSFFCVVLIISVSVIWFSFYYMEGDVYVVRFTWLVIFFVLSMVFFIFIPNLISLLVGWDGLGLISFCLIIYYQNFKSYVSGFITVLMNRFGDVMVLLSIGWLFSFGEWSWVFLNNFWFSFWVSLCLVLAGMTKSAQYPFCSWLPAAMAAPTPVSALVHSSTLVTAGVFLIIRFWCLISSSCYVHFYLQFICLLTMVLAGFSALFEMDLKKIIALSTLSQLSVMLFAVSFDFLFLGLFHLYTHALFKALLFLCAGCIIHSFSHVQDIRCLGSCWSMMPCTMIFFNVASLCLCGFPFLSGFFSKDLILESMLWSNWNVFFFFFLFLGTIFTLGYSFRLILFCFWGVMKFNSMIEKTEEKVSFLFPVLFLGLGSLYSGYLFLIFVFDDKLLFFFPSVYDKFLIFFIFLVGLTLGWFFFFFSLSFLSKNKYYFLLNFFGSKMWFLQLVCSQGVLYFFFFNSFFNLYYLDRGYLELLGGQGSSSLFIRFGLILEIVSKKSVLMSCFFLFLVLLFLIV</sequence>
<feature type="transmembrane region" description="Helical" evidence="16">
    <location>
        <begin position="60"/>
        <end position="82"/>
    </location>
</feature>
<evidence type="ECO:0000256" key="5">
    <source>
        <dbReference type="ARBA" id="ARBA00022660"/>
    </source>
</evidence>
<keyword evidence="8" id="KW-1278">Translocase</keyword>
<protein>
    <recommendedName>
        <fullName evidence="3 16">NADH-ubiquinone oxidoreductase chain 5</fullName>
        <ecNumber evidence="2 16">7.1.1.2</ecNumber>
    </recommendedName>
</protein>
<keyword evidence="11 16" id="KW-0520">NAD</keyword>
<feature type="transmembrane region" description="Helical" evidence="16">
    <location>
        <begin position="422"/>
        <end position="445"/>
    </location>
</feature>
<evidence type="ECO:0000256" key="6">
    <source>
        <dbReference type="ARBA" id="ARBA00022692"/>
    </source>
</evidence>
<evidence type="ECO:0000313" key="20">
    <source>
        <dbReference type="EMBL" id="AGZ63911.1"/>
    </source>
</evidence>
<dbReference type="InterPro" id="IPR001516">
    <property type="entry name" value="Proton_antipo_N"/>
</dbReference>
<feature type="domain" description="NADH-Ubiquinone oxidoreductase (complex I) chain 5 N-terminal" evidence="18">
    <location>
        <begin position="45"/>
        <end position="93"/>
    </location>
</feature>
<feature type="transmembrane region" description="Helical" evidence="16">
    <location>
        <begin position="305"/>
        <end position="323"/>
    </location>
</feature>
<comment type="similarity">
    <text evidence="16">Belongs to the complex I subunit 5 family.</text>
</comment>
<feature type="transmembrane region" description="Helical" evidence="16">
    <location>
        <begin position="378"/>
        <end position="401"/>
    </location>
</feature>
<evidence type="ECO:0000256" key="11">
    <source>
        <dbReference type="ARBA" id="ARBA00023027"/>
    </source>
</evidence>
<feature type="transmembrane region" description="Helical" evidence="16">
    <location>
        <begin position="273"/>
        <end position="299"/>
    </location>
</feature>
<evidence type="ECO:0000256" key="13">
    <source>
        <dbReference type="ARBA" id="ARBA00023128"/>
    </source>
</evidence>
<evidence type="ECO:0000256" key="2">
    <source>
        <dbReference type="ARBA" id="ARBA00012944"/>
    </source>
</evidence>
<evidence type="ECO:0000256" key="1">
    <source>
        <dbReference type="ARBA" id="ARBA00004448"/>
    </source>
</evidence>
<feature type="transmembrane region" description="Helical" evidence="16">
    <location>
        <begin position="248"/>
        <end position="266"/>
    </location>
</feature>
<name>A0A075CJU2_9BILA</name>
<dbReference type="GO" id="GO:0008137">
    <property type="term" value="F:NADH dehydrogenase (ubiquinone) activity"/>
    <property type="evidence" value="ECO:0007669"/>
    <property type="project" value="UniProtKB-EC"/>
</dbReference>
<dbReference type="PANTHER" id="PTHR42829:SF2">
    <property type="entry name" value="NADH-UBIQUINONE OXIDOREDUCTASE CHAIN 5"/>
    <property type="match status" value="1"/>
</dbReference>
<dbReference type="AlphaFoldDB" id="A0A075CJU2"/>
<feature type="transmembrane region" description="Helical" evidence="16">
    <location>
        <begin position="335"/>
        <end position="358"/>
    </location>
</feature>
<keyword evidence="7" id="KW-0999">Mitochondrion inner membrane</keyword>
<dbReference type="Pfam" id="PF00361">
    <property type="entry name" value="Proton_antipo_M"/>
    <property type="match status" value="1"/>
</dbReference>
<feature type="domain" description="NADH:quinone oxidoreductase/Mrp antiporter transmembrane" evidence="17">
    <location>
        <begin position="112"/>
        <end position="387"/>
    </location>
</feature>
<evidence type="ECO:0000256" key="7">
    <source>
        <dbReference type="ARBA" id="ARBA00022792"/>
    </source>
</evidence>
<keyword evidence="13 16" id="KW-0496">Mitochondrion</keyword>
<dbReference type="GO" id="GO:0003954">
    <property type="term" value="F:NADH dehydrogenase activity"/>
    <property type="evidence" value="ECO:0007669"/>
    <property type="project" value="TreeGrafter"/>
</dbReference>
<reference evidence="20" key="1">
    <citation type="journal article" date="2013" name="Parasit. Vectors">
        <title>Complete mitochondrial genome sequences of two parasitic/commensal nemerteans, Gononemertes parasita and Nemertopsis tetraclitophila (Nemertea: Hoplonemertea) with phylogenetic implications.</title>
        <authorList>
            <person name="Sun W.Y."/>
            <person name="Xu D.L."/>
            <person name="Chen H.X."/>
            <person name="Shi W."/>
            <person name="Sun S.C."/>
        </authorList>
    </citation>
    <scope>NUCLEOTIDE SEQUENCE</scope>
</reference>
<feature type="transmembrane region" description="Helical" evidence="16">
    <location>
        <begin position="12"/>
        <end position="40"/>
    </location>
</feature>
<dbReference type="InterPro" id="IPR003945">
    <property type="entry name" value="NU5C-like"/>
</dbReference>
<comment type="catalytic activity">
    <reaction evidence="15 16">
        <text>a ubiquinone + NADH + 5 H(+)(in) = a ubiquinol + NAD(+) + 4 H(+)(out)</text>
        <dbReference type="Rhea" id="RHEA:29091"/>
        <dbReference type="Rhea" id="RHEA-COMP:9565"/>
        <dbReference type="Rhea" id="RHEA-COMP:9566"/>
        <dbReference type="ChEBI" id="CHEBI:15378"/>
        <dbReference type="ChEBI" id="CHEBI:16389"/>
        <dbReference type="ChEBI" id="CHEBI:17976"/>
        <dbReference type="ChEBI" id="CHEBI:57540"/>
        <dbReference type="ChEBI" id="CHEBI:57945"/>
        <dbReference type="EC" id="7.1.1.2"/>
    </reaction>
</comment>
<accession>A0A075CJU2</accession>
<feature type="transmembrane region" description="Helical" evidence="16">
    <location>
        <begin position="89"/>
        <end position="110"/>
    </location>
</feature>
<organism evidence="20">
    <name type="scientific">Nemertopsis tetraclitophila</name>
    <dbReference type="NCBI Taxonomy" id="1417004"/>
    <lineage>
        <taxon>Eukaryota</taxon>
        <taxon>Metazoa</taxon>
        <taxon>Spiralia</taxon>
        <taxon>Lophotrochozoa</taxon>
        <taxon>Nemertea</taxon>
        <taxon>Enopla</taxon>
        <taxon>Hoplonemertea</taxon>
        <taxon>Monostilifera</taxon>
        <taxon>Eumonostilifera</taxon>
        <taxon>Emplectonematidae</taxon>
        <taxon>Nemertopsis</taxon>
    </lineage>
</organism>
<feature type="transmembrane region" description="Helical" evidence="16">
    <location>
        <begin position="215"/>
        <end position="236"/>
    </location>
</feature>
<evidence type="ECO:0000256" key="4">
    <source>
        <dbReference type="ARBA" id="ARBA00022448"/>
    </source>
</evidence>